<keyword evidence="2" id="KW-0472">Membrane</keyword>
<dbReference type="InterPro" id="IPR006597">
    <property type="entry name" value="Sel1-like"/>
</dbReference>
<dbReference type="PANTHER" id="PTHR11102:SF147">
    <property type="entry name" value="SEL1L ADAPTOR SUBUNIT OF ERAD E3 UBIQUITIN LIGASE"/>
    <property type="match status" value="1"/>
</dbReference>
<dbReference type="Pfam" id="PF08238">
    <property type="entry name" value="Sel1"/>
    <property type="match status" value="2"/>
</dbReference>
<dbReference type="GO" id="GO:0036503">
    <property type="term" value="P:ERAD pathway"/>
    <property type="evidence" value="ECO:0007669"/>
    <property type="project" value="TreeGrafter"/>
</dbReference>
<dbReference type="Proteomes" id="UP000663879">
    <property type="component" value="Unassembled WGS sequence"/>
</dbReference>
<dbReference type="Gene3D" id="1.25.40.10">
    <property type="entry name" value="Tetratricopeptide repeat domain"/>
    <property type="match status" value="1"/>
</dbReference>
<dbReference type="SUPFAM" id="SSF81901">
    <property type="entry name" value="HCP-like"/>
    <property type="match status" value="1"/>
</dbReference>
<keyword evidence="2" id="KW-0812">Transmembrane</keyword>
<reference evidence="3" key="1">
    <citation type="submission" date="2021-02" db="EMBL/GenBank/DDBJ databases">
        <authorList>
            <person name="Nowell W R."/>
        </authorList>
    </citation>
    <scope>NUCLEOTIDE SEQUENCE</scope>
    <source>
        <strain evidence="3">Ploen Becks lab</strain>
    </source>
</reference>
<comment type="similarity">
    <text evidence="1">Belongs to the sel-1 family.</text>
</comment>
<gene>
    <name evidence="3" type="ORF">OXX778_LOCUS6290</name>
</gene>
<dbReference type="GO" id="GO:0005789">
    <property type="term" value="C:endoplasmic reticulum membrane"/>
    <property type="evidence" value="ECO:0007669"/>
    <property type="project" value="TreeGrafter"/>
</dbReference>
<organism evidence="3 4">
    <name type="scientific">Brachionus calyciflorus</name>
    <dbReference type="NCBI Taxonomy" id="104777"/>
    <lineage>
        <taxon>Eukaryota</taxon>
        <taxon>Metazoa</taxon>
        <taxon>Spiralia</taxon>
        <taxon>Gnathifera</taxon>
        <taxon>Rotifera</taxon>
        <taxon>Eurotatoria</taxon>
        <taxon>Monogononta</taxon>
        <taxon>Pseudotrocha</taxon>
        <taxon>Ploima</taxon>
        <taxon>Brachionidae</taxon>
        <taxon>Brachionus</taxon>
    </lineage>
</organism>
<proteinExistence type="inferred from homology"/>
<dbReference type="InterPro" id="IPR011990">
    <property type="entry name" value="TPR-like_helical_dom_sf"/>
</dbReference>
<dbReference type="AlphaFoldDB" id="A0A813SK68"/>
<sequence>MSSNTENLIKRKVMSEEEEEALLEKLYGNTEYDSDDSDDLPYGGKVYLARKSKPDGWLCIFIQVFLVILALSIGFYAYYYFEHMHVNVLKGYAYLGYDTAQHELANRYLHGVGVEKDHEIAMDLFKAAADQGHPHAAYNLAIGHLKGLKTSINDTEARKLIEHAAKNDVHEAKLTYNNICANGGCE</sequence>
<evidence type="ECO:0000313" key="3">
    <source>
        <dbReference type="EMBL" id="CAF0797492.1"/>
    </source>
</evidence>
<protein>
    <submittedName>
        <fullName evidence="3">Uncharacterized protein</fullName>
    </submittedName>
</protein>
<dbReference type="SMART" id="SM00671">
    <property type="entry name" value="SEL1"/>
    <property type="match status" value="2"/>
</dbReference>
<keyword evidence="2" id="KW-1133">Transmembrane helix</keyword>
<evidence type="ECO:0000256" key="2">
    <source>
        <dbReference type="SAM" id="Phobius"/>
    </source>
</evidence>
<keyword evidence="4" id="KW-1185">Reference proteome</keyword>
<name>A0A813SK68_9BILA</name>
<dbReference type="OrthoDB" id="2384430at2759"/>
<dbReference type="InterPro" id="IPR050767">
    <property type="entry name" value="Sel1_AlgK"/>
</dbReference>
<comment type="caution">
    <text evidence="3">The sequence shown here is derived from an EMBL/GenBank/DDBJ whole genome shotgun (WGS) entry which is preliminary data.</text>
</comment>
<evidence type="ECO:0000256" key="1">
    <source>
        <dbReference type="ARBA" id="ARBA00038101"/>
    </source>
</evidence>
<dbReference type="EMBL" id="CAJNOC010000735">
    <property type="protein sequence ID" value="CAF0797492.1"/>
    <property type="molecule type" value="Genomic_DNA"/>
</dbReference>
<evidence type="ECO:0000313" key="4">
    <source>
        <dbReference type="Proteomes" id="UP000663879"/>
    </source>
</evidence>
<feature type="transmembrane region" description="Helical" evidence="2">
    <location>
        <begin position="57"/>
        <end position="81"/>
    </location>
</feature>
<accession>A0A813SK68</accession>
<dbReference type="PANTHER" id="PTHR11102">
    <property type="entry name" value="SEL-1-LIKE PROTEIN"/>
    <property type="match status" value="1"/>
</dbReference>